<name>A0ABP7PZG8_9GAMM</name>
<comment type="caution">
    <text evidence="2">The sequence shown here is derived from an EMBL/GenBank/DDBJ whole genome shotgun (WGS) entry which is preliminary data.</text>
</comment>
<dbReference type="CDD" id="cd00761">
    <property type="entry name" value="Glyco_tranf_GTA_type"/>
    <property type="match status" value="2"/>
</dbReference>
<dbReference type="PANTHER" id="PTHR43685:SF2">
    <property type="entry name" value="GLYCOSYLTRANSFERASE 2-LIKE DOMAIN-CONTAINING PROTEIN"/>
    <property type="match status" value="1"/>
</dbReference>
<dbReference type="Gene3D" id="3.90.550.10">
    <property type="entry name" value="Spore Coat Polysaccharide Biosynthesis Protein SpsA, Chain A"/>
    <property type="match status" value="2"/>
</dbReference>
<evidence type="ECO:0000313" key="3">
    <source>
        <dbReference type="Proteomes" id="UP001501337"/>
    </source>
</evidence>
<dbReference type="Proteomes" id="UP001501337">
    <property type="component" value="Unassembled WGS sequence"/>
</dbReference>
<evidence type="ECO:0000313" key="2">
    <source>
        <dbReference type="EMBL" id="GAA3973997.1"/>
    </source>
</evidence>
<gene>
    <name evidence="2" type="ORF">GCM10022278_33840</name>
</gene>
<organism evidence="2 3">
    <name type="scientific">Allohahella marinimesophila</name>
    <dbReference type="NCBI Taxonomy" id="1054972"/>
    <lineage>
        <taxon>Bacteria</taxon>
        <taxon>Pseudomonadati</taxon>
        <taxon>Pseudomonadota</taxon>
        <taxon>Gammaproteobacteria</taxon>
        <taxon>Oceanospirillales</taxon>
        <taxon>Hahellaceae</taxon>
        <taxon>Allohahella</taxon>
    </lineage>
</organism>
<protein>
    <recommendedName>
        <fullName evidence="1">Glycosyltransferase 2-like domain-containing protein</fullName>
    </recommendedName>
</protein>
<dbReference type="InterPro" id="IPR029044">
    <property type="entry name" value="Nucleotide-diphossugar_trans"/>
</dbReference>
<reference evidence="3" key="1">
    <citation type="journal article" date="2019" name="Int. J. Syst. Evol. Microbiol.">
        <title>The Global Catalogue of Microorganisms (GCM) 10K type strain sequencing project: providing services to taxonomists for standard genome sequencing and annotation.</title>
        <authorList>
            <consortium name="The Broad Institute Genomics Platform"/>
            <consortium name="The Broad Institute Genome Sequencing Center for Infectious Disease"/>
            <person name="Wu L."/>
            <person name="Ma J."/>
        </authorList>
    </citation>
    <scope>NUCLEOTIDE SEQUENCE [LARGE SCALE GENOMIC DNA]</scope>
    <source>
        <strain evidence="3">JCM 17555</strain>
    </source>
</reference>
<dbReference type="InterPro" id="IPR001173">
    <property type="entry name" value="Glyco_trans_2-like"/>
</dbReference>
<dbReference type="SUPFAM" id="SSF53448">
    <property type="entry name" value="Nucleotide-diphospho-sugar transferases"/>
    <property type="match status" value="2"/>
</dbReference>
<sequence length="659" mass="73139">MKDTDLSIAVVIPCFNAEAYLAQTIGSVLAQTYPAAEIVVIDDGSTDGSLAIAREYEAAFPGLIRVHSERSSNAPRTRNIGAALTSANALMFLDADDVLAPDALEALATALAANPGAIAACPWRRLELQDEKWLSLPATCAPRKADQDALSGWLTGWYYPPCAMLWSRQAYTDIGGWDEEATSNQDGDLVMRALVDGVSLIETDAGTAYYRKLPDGQTSLSGKRHSFDGLKGRVRVIEKIARMLEESGRIEPYRASIRRAFLLLSAEAADRFDGLSHYARTKSQEYAPSILSRAMARAEDFRSSAAPSRPAAAPPRDQVEEISFGLDEARELSSAINSDDSVQTTAIQRPTVSVIIPVYNRAHLLQRTIRGVLQQTFEDFEVLIIDDCSKDDPASVVAAIQDPRLRYIRQPENRGVAAARNRGLREARAPFVAFLDDDDEWFPQKLALQVSLLEAAAPEVGLVYTGTETITDNGSRTIDTPSAHGDLYQELLIRNILHGAPASALMRRNVITNVGFFDETLPAIEDYDYWLRVSRYYRIECVSTPLVRYNDFREQSDGQQNQERRSLNIQANLEARAQFYRKHGKQMRLAGVAHLFLIETARRGLVDEWQDRQAARRLSLQALFLAPRSWPVRHMLMRSFGVLKALRVLKGLRPAGAKG</sequence>
<dbReference type="InterPro" id="IPR050834">
    <property type="entry name" value="Glycosyltransf_2"/>
</dbReference>
<keyword evidence="3" id="KW-1185">Reference proteome</keyword>
<accession>A0ABP7PZG8</accession>
<feature type="domain" description="Glycosyltransferase 2-like" evidence="1">
    <location>
        <begin position="353"/>
        <end position="511"/>
    </location>
</feature>
<feature type="domain" description="Glycosyltransferase 2-like" evidence="1">
    <location>
        <begin position="10"/>
        <end position="134"/>
    </location>
</feature>
<evidence type="ECO:0000259" key="1">
    <source>
        <dbReference type="Pfam" id="PF00535"/>
    </source>
</evidence>
<dbReference type="EMBL" id="BAABBO010000018">
    <property type="protein sequence ID" value="GAA3973997.1"/>
    <property type="molecule type" value="Genomic_DNA"/>
</dbReference>
<dbReference type="PANTHER" id="PTHR43685">
    <property type="entry name" value="GLYCOSYLTRANSFERASE"/>
    <property type="match status" value="1"/>
</dbReference>
<dbReference type="RefSeq" id="WP_344808588.1">
    <property type="nucleotide sequence ID" value="NZ_BAABBO010000018.1"/>
</dbReference>
<dbReference type="Pfam" id="PF00535">
    <property type="entry name" value="Glycos_transf_2"/>
    <property type="match status" value="2"/>
</dbReference>
<proteinExistence type="predicted"/>